<protein>
    <submittedName>
        <fullName evidence="1">Uncharacterized protein</fullName>
    </submittedName>
</protein>
<evidence type="ECO:0000313" key="1">
    <source>
        <dbReference type="EMBL" id="KAJ8651072.1"/>
    </source>
</evidence>
<comment type="caution">
    <text evidence="1">The sequence shown here is derived from an EMBL/GenBank/DDBJ whole genome shotgun (WGS) entry which is preliminary data.</text>
</comment>
<dbReference type="Proteomes" id="UP001234297">
    <property type="component" value="Chromosome 1"/>
</dbReference>
<name>A0ACC2MZ37_PERAE</name>
<dbReference type="EMBL" id="CM056809">
    <property type="protein sequence ID" value="KAJ8651072.1"/>
    <property type="molecule type" value="Genomic_DNA"/>
</dbReference>
<organism evidence="1 2">
    <name type="scientific">Persea americana</name>
    <name type="common">Avocado</name>
    <dbReference type="NCBI Taxonomy" id="3435"/>
    <lineage>
        <taxon>Eukaryota</taxon>
        <taxon>Viridiplantae</taxon>
        <taxon>Streptophyta</taxon>
        <taxon>Embryophyta</taxon>
        <taxon>Tracheophyta</taxon>
        <taxon>Spermatophyta</taxon>
        <taxon>Magnoliopsida</taxon>
        <taxon>Magnoliidae</taxon>
        <taxon>Laurales</taxon>
        <taxon>Lauraceae</taxon>
        <taxon>Persea</taxon>
    </lineage>
</organism>
<proteinExistence type="predicted"/>
<gene>
    <name evidence="1" type="ORF">MRB53_004095</name>
</gene>
<evidence type="ECO:0000313" key="2">
    <source>
        <dbReference type="Proteomes" id="UP001234297"/>
    </source>
</evidence>
<reference evidence="1 2" key="1">
    <citation type="journal article" date="2022" name="Hortic Res">
        <title>A haplotype resolved chromosomal level avocado genome allows analysis of novel avocado genes.</title>
        <authorList>
            <person name="Nath O."/>
            <person name="Fletcher S.J."/>
            <person name="Hayward A."/>
            <person name="Shaw L.M."/>
            <person name="Masouleh A.K."/>
            <person name="Furtado A."/>
            <person name="Henry R.J."/>
            <person name="Mitter N."/>
        </authorList>
    </citation>
    <scope>NUCLEOTIDE SEQUENCE [LARGE SCALE GENOMIC DNA]</scope>
    <source>
        <strain evidence="2">cv. Hass</strain>
    </source>
</reference>
<accession>A0ACC2MZ37</accession>
<sequence>MDRSDLPQSILELVLNHLILPDHIRFGSVCSSWRTTQTQSLHPPPSQLPFLLLPIDRYRRNIKFFCLSEKRIYKIPMPVNFIPKLGHCISSSHGWLLLEDRKKYNLFHLFNPFVEKGKNYIQLPKTQIVQYRDCLFFSTPSDPDGILLVMNSTNSFVLYRLNGQCCAWLGSDEYSWERDIVSNIICHEGKLYAMNKDWSLTVVEFLVPRYSVISENLKFAPGNSQPTYSRDGLRGMEYVLW</sequence>
<keyword evidence="2" id="KW-1185">Reference proteome</keyword>